<evidence type="ECO:0000256" key="1">
    <source>
        <dbReference type="SAM" id="MobiDB-lite"/>
    </source>
</evidence>
<protein>
    <submittedName>
        <fullName evidence="2">Uncharacterized protein</fullName>
    </submittedName>
</protein>
<keyword evidence="3" id="KW-1185">Reference proteome</keyword>
<feature type="region of interest" description="Disordered" evidence="1">
    <location>
        <begin position="90"/>
        <end position="128"/>
    </location>
</feature>
<dbReference type="Proteomes" id="UP001566476">
    <property type="component" value="Unassembled WGS sequence"/>
</dbReference>
<organism evidence="2 3">
    <name type="scientific">Kineococcus mangrovi</name>
    <dbReference type="NCBI Taxonomy" id="1660183"/>
    <lineage>
        <taxon>Bacteria</taxon>
        <taxon>Bacillati</taxon>
        <taxon>Actinomycetota</taxon>
        <taxon>Actinomycetes</taxon>
        <taxon>Kineosporiales</taxon>
        <taxon>Kineosporiaceae</taxon>
        <taxon>Kineococcus</taxon>
    </lineage>
</organism>
<evidence type="ECO:0000313" key="2">
    <source>
        <dbReference type="EMBL" id="MEZ0492402.1"/>
    </source>
</evidence>
<evidence type="ECO:0000313" key="3">
    <source>
        <dbReference type="Proteomes" id="UP001566476"/>
    </source>
</evidence>
<proteinExistence type="predicted"/>
<dbReference type="RefSeq" id="WP_370718453.1">
    <property type="nucleotide sequence ID" value="NZ_JBGGTQ010000004.1"/>
</dbReference>
<reference evidence="2 3" key="1">
    <citation type="submission" date="2024-07" db="EMBL/GenBank/DDBJ databases">
        <authorList>
            <person name="Thanompreechachai J."/>
            <person name="Duangmal K."/>
        </authorList>
    </citation>
    <scope>NUCLEOTIDE SEQUENCE [LARGE SCALE GENOMIC DNA]</scope>
    <source>
        <strain evidence="2 3">TBRC 1896</strain>
    </source>
</reference>
<name>A0ABV4I5A6_9ACTN</name>
<dbReference type="EMBL" id="JBGGTQ010000004">
    <property type="protein sequence ID" value="MEZ0492402.1"/>
    <property type="molecule type" value="Genomic_DNA"/>
</dbReference>
<sequence>MPNLLVPFDLDCGEVVPGRHLWLRGLLDDGTWPDADGNRLPDAAGDSTQMVSLAWEVVPPVGPDDPDAETWYQSDLASVRYEVEPPLSWDIDTAQGVGGGSMDTPPGRPASRGSEGPYPLSPEARRVTFTVTPYTHRRRGEGGPGGVSWVVQSAGEPAGRAVIDLDAREAS</sequence>
<gene>
    <name evidence="2" type="ORF">AB2L28_09135</name>
</gene>
<comment type="caution">
    <text evidence="2">The sequence shown here is derived from an EMBL/GenBank/DDBJ whole genome shotgun (WGS) entry which is preliminary data.</text>
</comment>
<accession>A0ABV4I5A6</accession>